<keyword evidence="1" id="KW-0808">Transferase</keyword>
<evidence type="ECO:0000256" key="4">
    <source>
        <dbReference type="ARBA" id="ARBA00022840"/>
    </source>
</evidence>
<dbReference type="PANTHER" id="PTHR44329:SF288">
    <property type="entry name" value="MITOGEN-ACTIVATED PROTEIN KINASE KINASE KINASE 20"/>
    <property type="match status" value="1"/>
</dbReference>
<dbReference type="Pfam" id="PF07714">
    <property type="entry name" value="PK_Tyr_Ser-Thr"/>
    <property type="match status" value="1"/>
</dbReference>
<reference evidence="6 7" key="1">
    <citation type="journal article" date="2019" name="Environ. Microbiol.">
        <title>At the nexus of three kingdoms: the genome of the mycorrhizal fungus Gigaspora margarita provides insights into plant, endobacterial and fungal interactions.</title>
        <authorList>
            <person name="Venice F."/>
            <person name="Ghignone S."/>
            <person name="Salvioli di Fossalunga A."/>
            <person name="Amselem J."/>
            <person name="Novero M."/>
            <person name="Xianan X."/>
            <person name="Sedzielewska Toro K."/>
            <person name="Morin E."/>
            <person name="Lipzen A."/>
            <person name="Grigoriev I.V."/>
            <person name="Henrissat B."/>
            <person name="Martin F.M."/>
            <person name="Bonfante P."/>
        </authorList>
    </citation>
    <scope>NUCLEOTIDE SEQUENCE [LARGE SCALE GENOMIC DNA]</scope>
    <source>
        <strain evidence="6 7">BEG34</strain>
    </source>
</reference>
<dbReference type="EMBL" id="WTPW01000692">
    <property type="protein sequence ID" value="KAF0488216.1"/>
    <property type="molecule type" value="Genomic_DNA"/>
</dbReference>
<comment type="caution">
    <text evidence="6">The sequence shown here is derived from an EMBL/GenBank/DDBJ whole genome shotgun (WGS) entry which is preliminary data.</text>
</comment>
<dbReference type="Gene3D" id="1.10.510.10">
    <property type="entry name" value="Transferase(Phosphotransferase) domain 1"/>
    <property type="match status" value="2"/>
</dbReference>
<dbReference type="AlphaFoldDB" id="A0A8H4EHZ1"/>
<dbReference type="InterPro" id="IPR000719">
    <property type="entry name" value="Prot_kinase_dom"/>
</dbReference>
<dbReference type="PROSITE" id="PS00109">
    <property type="entry name" value="PROTEIN_KINASE_TYR"/>
    <property type="match status" value="1"/>
</dbReference>
<dbReference type="PANTHER" id="PTHR44329">
    <property type="entry name" value="SERINE/THREONINE-PROTEIN KINASE TNNI3K-RELATED"/>
    <property type="match status" value="1"/>
</dbReference>
<evidence type="ECO:0000313" key="7">
    <source>
        <dbReference type="Proteomes" id="UP000439903"/>
    </source>
</evidence>
<evidence type="ECO:0000259" key="5">
    <source>
        <dbReference type="PROSITE" id="PS50011"/>
    </source>
</evidence>
<evidence type="ECO:0000256" key="1">
    <source>
        <dbReference type="ARBA" id="ARBA00022679"/>
    </source>
</evidence>
<evidence type="ECO:0000256" key="3">
    <source>
        <dbReference type="ARBA" id="ARBA00022777"/>
    </source>
</evidence>
<organism evidence="6 7">
    <name type="scientific">Gigaspora margarita</name>
    <dbReference type="NCBI Taxonomy" id="4874"/>
    <lineage>
        <taxon>Eukaryota</taxon>
        <taxon>Fungi</taxon>
        <taxon>Fungi incertae sedis</taxon>
        <taxon>Mucoromycota</taxon>
        <taxon>Glomeromycotina</taxon>
        <taxon>Glomeromycetes</taxon>
        <taxon>Diversisporales</taxon>
        <taxon>Gigasporaceae</taxon>
        <taxon>Gigaspora</taxon>
    </lineage>
</organism>
<dbReference type="Pfam" id="PF00069">
    <property type="entry name" value="Pkinase"/>
    <property type="match status" value="1"/>
</dbReference>
<feature type="domain" description="Protein kinase" evidence="5">
    <location>
        <begin position="1"/>
        <end position="184"/>
    </location>
</feature>
<keyword evidence="2" id="KW-0547">Nucleotide-binding</keyword>
<gene>
    <name evidence="6" type="ORF">F8M41_022417</name>
</gene>
<keyword evidence="4" id="KW-0067">ATP-binding</keyword>
<keyword evidence="7" id="KW-1185">Reference proteome</keyword>
<dbReference type="InterPro" id="IPR011009">
    <property type="entry name" value="Kinase-like_dom_sf"/>
</dbReference>
<dbReference type="SUPFAM" id="SSF56112">
    <property type="entry name" value="Protein kinase-like (PK-like)"/>
    <property type="match status" value="2"/>
</dbReference>
<dbReference type="InterPro" id="IPR001245">
    <property type="entry name" value="Ser-Thr/Tyr_kinase_cat_dom"/>
</dbReference>
<dbReference type="InterPro" id="IPR059179">
    <property type="entry name" value="MLKL-like_MCAfunc"/>
</dbReference>
<sequence length="631" mass="73418">MQFADNGTLKDYLKEQKEQLYLNRKIYLNKAILKGLKFLHDQGIVHRDLHSKNVLIHNGEPLLADFGLSKSLLESKDGYMSEIRGVQAYVDPKLLVKSKFNRHHEKASDIYSFGVLMWEIYTCCPPFENNKHDYIFAAWLYFGLREERKVGMPMKYIEIYEKCWNPDPSLRPEISDILRDLECLEKEEGPTCTEQNISLTESPVQYSTIPKNLPNYTAQMQLHSILTVDLKQSITLDTFLPLFEKIHQLRKTWIPLNMQLNKKMCRRLGQCIIDAEHNICTLENQLDIRADDPFITLENYVSFQAFLRNIESIKYFIENISQIGGLKSFVRVIDSTISLNLLKNEYIKLLTEFNESISSLNFESRINKQVSDITSEVDDDIEETIKFIEALQCNFDEVDYMFGFIDQINNSIKNSSTNDDLFYDQTMKSIKEFKDGNIQKTDDGSITIIKQFHQDDQDEKNDIFVQAKLLKASKGLINIAKFYGIIQDTSSPNSRYVIIEWSDHGNLKEYYVKHKPLNPLIKLNFAFDICNGLVFLNALNFLHCDIRPENILITGSTSNLKAKITNFFHSRLMTDETKNIGVGPGIRYIAPEILKRNTYTHNTYTHNTHTHSLYPPDKYEPKYDFKCEAYR</sequence>
<evidence type="ECO:0000313" key="6">
    <source>
        <dbReference type="EMBL" id="KAF0488216.1"/>
    </source>
</evidence>
<dbReference type="InterPro" id="IPR051681">
    <property type="entry name" value="Ser/Thr_Kinases-Pseudokinases"/>
</dbReference>
<keyword evidence="3 6" id="KW-0418">Kinase</keyword>
<proteinExistence type="predicted"/>
<dbReference type="GO" id="GO:0005524">
    <property type="term" value="F:ATP binding"/>
    <property type="evidence" value="ECO:0007669"/>
    <property type="project" value="UniProtKB-KW"/>
</dbReference>
<accession>A0A8H4EHZ1</accession>
<dbReference type="CDD" id="cd21037">
    <property type="entry name" value="MLKL_NTD"/>
    <property type="match status" value="1"/>
</dbReference>
<feature type="domain" description="Protein kinase" evidence="5">
    <location>
        <begin position="424"/>
        <end position="631"/>
    </location>
</feature>
<dbReference type="OrthoDB" id="2432013at2759"/>
<dbReference type="InterPro" id="IPR008266">
    <property type="entry name" value="Tyr_kinase_AS"/>
</dbReference>
<protein>
    <submittedName>
        <fullName evidence="6">Kinase-like protein</fullName>
    </submittedName>
</protein>
<dbReference type="Proteomes" id="UP000439903">
    <property type="component" value="Unassembled WGS sequence"/>
</dbReference>
<name>A0A8H4EHZ1_GIGMA</name>
<dbReference type="PROSITE" id="PS50011">
    <property type="entry name" value="PROTEIN_KINASE_DOM"/>
    <property type="match status" value="2"/>
</dbReference>
<evidence type="ECO:0000256" key="2">
    <source>
        <dbReference type="ARBA" id="ARBA00022741"/>
    </source>
</evidence>
<dbReference type="GO" id="GO:0004674">
    <property type="term" value="F:protein serine/threonine kinase activity"/>
    <property type="evidence" value="ECO:0007669"/>
    <property type="project" value="TreeGrafter"/>
</dbReference>
<dbReference type="PRINTS" id="PR00109">
    <property type="entry name" value="TYRKINASE"/>
</dbReference>